<name>A0A212IMJ8_9ENTR</name>
<protein>
    <submittedName>
        <fullName evidence="1">Replication protein</fullName>
    </submittedName>
</protein>
<accession>A0A212IMJ8</accession>
<dbReference type="EMBL" id="FLUA01000058">
    <property type="protein sequence ID" value="SBV68022.1"/>
    <property type="molecule type" value="Genomic_DNA"/>
</dbReference>
<gene>
    <name evidence="1" type="ORF">KL86CIT2_580046</name>
</gene>
<evidence type="ECO:0000313" key="1">
    <source>
        <dbReference type="EMBL" id="SBV68022.1"/>
    </source>
</evidence>
<proteinExistence type="predicted"/>
<dbReference type="AlphaFoldDB" id="A0A212IMJ8"/>
<reference evidence="1" key="1">
    <citation type="submission" date="2016-04" db="EMBL/GenBank/DDBJ databases">
        <authorList>
            <person name="Evans L.H."/>
            <person name="Alamgir A."/>
            <person name="Owens N."/>
            <person name="Weber N.D."/>
            <person name="Virtaneva K."/>
            <person name="Barbian K."/>
            <person name="Babar A."/>
            <person name="Rosenke K."/>
        </authorList>
    </citation>
    <scope>NUCLEOTIDE SEQUENCE</scope>
    <source>
        <strain evidence="1">86-2</strain>
    </source>
</reference>
<organism evidence="1">
    <name type="scientific">uncultured Citrobacter sp</name>
    <dbReference type="NCBI Taxonomy" id="200446"/>
    <lineage>
        <taxon>Bacteria</taxon>
        <taxon>Pseudomonadati</taxon>
        <taxon>Pseudomonadota</taxon>
        <taxon>Gammaproteobacteria</taxon>
        <taxon>Enterobacterales</taxon>
        <taxon>Enterobacteriaceae</taxon>
        <taxon>Citrobacter</taxon>
        <taxon>environmental samples</taxon>
    </lineage>
</organism>
<sequence length="44" mass="5322">MLFEDNIFNMENYKSQIQKYALCCDDFNDGVYRNLKERALLKNI</sequence>